<dbReference type="PANTHER" id="PTHR15549">
    <property type="entry name" value="PAIRED IMMUNOGLOBULIN-LIKE TYPE 2 RECEPTOR"/>
    <property type="match status" value="1"/>
</dbReference>
<comment type="caution">
    <text evidence="7">The sequence shown here is derived from an EMBL/GenBank/DDBJ whole genome shotgun (WGS) entry which is preliminary data.</text>
</comment>
<gene>
    <name evidence="7" type="ORF">B0H66DRAFT_163289</name>
</gene>
<feature type="transmembrane region" description="Helical" evidence="6">
    <location>
        <begin position="298"/>
        <end position="320"/>
    </location>
</feature>
<accession>A0AAE0IKB2</accession>
<dbReference type="Proteomes" id="UP001283341">
    <property type="component" value="Unassembled WGS sequence"/>
</dbReference>
<feature type="region of interest" description="Disordered" evidence="5">
    <location>
        <begin position="215"/>
        <end position="242"/>
    </location>
</feature>
<dbReference type="GO" id="GO:0016020">
    <property type="term" value="C:membrane"/>
    <property type="evidence" value="ECO:0007669"/>
    <property type="project" value="UniProtKB-SubCell"/>
</dbReference>
<dbReference type="GO" id="GO:0071944">
    <property type="term" value="C:cell periphery"/>
    <property type="evidence" value="ECO:0007669"/>
    <property type="project" value="UniProtKB-ARBA"/>
</dbReference>
<evidence type="ECO:0000256" key="4">
    <source>
        <dbReference type="ARBA" id="ARBA00023136"/>
    </source>
</evidence>
<feature type="compositionally biased region" description="Polar residues" evidence="5">
    <location>
        <begin position="520"/>
        <end position="539"/>
    </location>
</feature>
<keyword evidence="4 6" id="KW-0472">Membrane</keyword>
<evidence type="ECO:0000256" key="1">
    <source>
        <dbReference type="ARBA" id="ARBA00004167"/>
    </source>
</evidence>
<keyword evidence="3 6" id="KW-1133">Transmembrane helix</keyword>
<feature type="region of interest" description="Disordered" evidence="5">
    <location>
        <begin position="36"/>
        <end position="59"/>
    </location>
</feature>
<feature type="region of interest" description="Disordered" evidence="5">
    <location>
        <begin position="419"/>
        <end position="447"/>
    </location>
</feature>
<evidence type="ECO:0000313" key="8">
    <source>
        <dbReference type="Proteomes" id="UP001283341"/>
    </source>
</evidence>
<feature type="compositionally biased region" description="Polar residues" evidence="5">
    <location>
        <begin position="489"/>
        <end position="499"/>
    </location>
</feature>
<evidence type="ECO:0000256" key="5">
    <source>
        <dbReference type="SAM" id="MobiDB-lite"/>
    </source>
</evidence>
<protein>
    <submittedName>
        <fullName evidence="7">Uncharacterized protein</fullName>
    </submittedName>
</protein>
<dbReference type="InterPro" id="IPR051694">
    <property type="entry name" value="Immunoregulatory_rcpt-like"/>
</dbReference>
<reference evidence="7" key="1">
    <citation type="journal article" date="2023" name="Mol. Phylogenet. Evol.">
        <title>Genome-scale phylogeny and comparative genomics of the fungal order Sordariales.</title>
        <authorList>
            <person name="Hensen N."/>
            <person name="Bonometti L."/>
            <person name="Westerberg I."/>
            <person name="Brannstrom I.O."/>
            <person name="Guillou S."/>
            <person name="Cros-Aarteil S."/>
            <person name="Calhoun S."/>
            <person name="Haridas S."/>
            <person name="Kuo A."/>
            <person name="Mondo S."/>
            <person name="Pangilinan J."/>
            <person name="Riley R."/>
            <person name="LaButti K."/>
            <person name="Andreopoulos B."/>
            <person name="Lipzen A."/>
            <person name="Chen C."/>
            <person name="Yan M."/>
            <person name="Daum C."/>
            <person name="Ng V."/>
            <person name="Clum A."/>
            <person name="Steindorff A."/>
            <person name="Ohm R.A."/>
            <person name="Martin F."/>
            <person name="Silar P."/>
            <person name="Natvig D.O."/>
            <person name="Lalanne C."/>
            <person name="Gautier V."/>
            <person name="Ament-Velasquez S.L."/>
            <person name="Kruys A."/>
            <person name="Hutchinson M.I."/>
            <person name="Powell A.J."/>
            <person name="Barry K."/>
            <person name="Miller A.N."/>
            <person name="Grigoriev I.V."/>
            <person name="Debuchy R."/>
            <person name="Gladieux P."/>
            <person name="Hiltunen Thoren M."/>
            <person name="Johannesson H."/>
        </authorList>
    </citation>
    <scope>NUCLEOTIDE SEQUENCE</scope>
    <source>
        <strain evidence="7">CBS 118394</strain>
    </source>
</reference>
<name>A0AAE0IKB2_9PEZI</name>
<dbReference type="AlphaFoldDB" id="A0AAE0IKB2"/>
<feature type="compositionally biased region" description="Low complexity" evidence="5">
    <location>
        <begin position="269"/>
        <end position="284"/>
    </location>
</feature>
<feature type="region of interest" description="Disordered" evidence="5">
    <location>
        <begin position="481"/>
        <end position="546"/>
    </location>
</feature>
<feature type="region of interest" description="Disordered" evidence="5">
    <location>
        <begin position="386"/>
        <end position="406"/>
    </location>
</feature>
<comment type="subcellular location">
    <subcellularLocation>
        <location evidence="1">Membrane</location>
        <topology evidence="1">Single-pass membrane protein</topology>
    </subcellularLocation>
</comment>
<sequence length="546" mass="55794">MANHAARGSSLLQARKSTHHNHNQHRHLHNLLTPAARHHHSDTSKSENQQHHVRSPEEDLHQLQNRQVVVIQTVSVVHVIDGAGATIGVQTLLPVVPESNPNNLQVTPPSLKQSAGVTADAADALGNETVPSAPAAVGDNGAQTSSTASAPAGLTSGTASVSLNSGQGSLTSIPSSSLPATRFPTLSAGVFSSNSSRLLPSLFSNSTIGPHSLFVNTTSTKPTSFSTTSKPTSSKSRSSSTLWTSSDASIVTPLTVPGGIGGVPGNGGAATVAEPAPTASETTPPAGPGLTPEAQGAVAGGVVGGVAGIALIVLVAMFLLRWKKRQGGAIMLLGDGDSPVRGGGKGLIGGSGGGGGGMIEQQQSRSIPFAIPSALASLTGGNHSHKRLLDGSGAGGTGSSSSGEKGFYRVSGKKLVSVLQSGGDGYSDPENPNLNRSNPHDSMISTSSSHYYRDSLMPNLPPQRLQLGSPMRPESGVMVMRSGPGRTPVQESTPFSSEYFSEGLTTPPIGPDRDPLGRSLLSQDRSRVSANSGSTYSRTKFTEEGL</sequence>
<evidence type="ECO:0000256" key="2">
    <source>
        <dbReference type="ARBA" id="ARBA00022692"/>
    </source>
</evidence>
<feature type="region of interest" description="Disordered" evidence="5">
    <location>
        <begin position="129"/>
        <end position="153"/>
    </location>
</feature>
<proteinExistence type="predicted"/>
<feature type="compositionally biased region" description="Polar residues" evidence="5">
    <location>
        <begin position="141"/>
        <end position="153"/>
    </location>
</feature>
<dbReference type="EMBL" id="JAUEDM010000002">
    <property type="protein sequence ID" value="KAK3326529.1"/>
    <property type="molecule type" value="Genomic_DNA"/>
</dbReference>
<organism evidence="7 8">
    <name type="scientific">Apodospora peruviana</name>
    <dbReference type="NCBI Taxonomy" id="516989"/>
    <lineage>
        <taxon>Eukaryota</taxon>
        <taxon>Fungi</taxon>
        <taxon>Dikarya</taxon>
        <taxon>Ascomycota</taxon>
        <taxon>Pezizomycotina</taxon>
        <taxon>Sordariomycetes</taxon>
        <taxon>Sordariomycetidae</taxon>
        <taxon>Sordariales</taxon>
        <taxon>Lasiosphaeriaceae</taxon>
        <taxon>Apodospora</taxon>
    </lineage>
</organism>
<feature type="region of interest" description="Disordered" evidence="5">
    <location>
        <begin position="260"/>
        <end position="292"/>
    </location>
</feature>
<dbReference type="PANTHER" id="PTHR15549:SF30">
    <property type="entry name" value="MID2 DOMAIN-CONTAINING PROTEIN"/>
    <property type="match status" value="1"/>
</dbReference>
<keyword evidence="2 6" id="KW-0812">Transmembrane</keyword>
<feature type="compositionally biased region" description="Basic and acidic residues" evidence="5">
    <location>
        <begin position="41"/>
        <end position="59"/>
    </location>
</feature>
<reference evidence="7" key="2">
    <citation type="submission" date="2023-06" db="EMBL/GenBank/DDBJ databases">
        <authorList>
            <consortium name="Lawrence Berkeley National Laboratory"/>
            <person name="Haridas S."/>
            <person name="Hensen N."/>
            <person name="Bonometti L."/>
            <person name="Westerberg I."/>
            <person name="Brannstrom I.O."/>
            <person name="Guillou S."/>
            <person name="Cros-Aarteil S."/>
            <person name="Calhoun S."/>
            <person name="Kuo A."/>
            <person name="Mondo S."/>
            <person name="Pangilinan J."/>
            <person name="Riley R."/>
            <person name="Labutti K."/>
            <person name="Andreopoulos B."/>
            <person name="Lipzen A."/>
            <person name="Chen C."/>
            <person name="Yanf M."/>
            <person name="Daum C."/>
            <person name="Ng V."/>
            <person name="Clum A."/>
            <person name="Steindorff A."/>
            <person name="Ohm R."/>
            <person name="Martin F."/>
            <person name="Silar P."/>
            <person name="Natvig D."/>
            <person name="Lalanne C."/>
            <person name="Gautier V."/>
            <person name="Ament-Velasquez S.L."/>
            <person name="Kruys A."/>
            <person name="Hutchinson M.I."/>
            <person name="Powell A.J."/>
            <person name="Barry K."/>
            <person name="Miller A.N."/>
            <person name="Grigoriev I.V."/>
            <person name="Debuchy R."/>
            <person name="Gladieux P."/>
            <person name="Thoren M.H."/>
            <person name="Johannesson H."/>
        </authorList>
    </citation>
    <scope>NUCLEOTIDE SEQUENCE</scope>
    <source>
        <strain evidence="7">CBS 118394</strain>
    </source>
</reference>
<evidence type="ECO:0000256" key="6">
    <source>
        <dbReference type="SAM" id="Phobius"/>
    </source>
</evidence>
<feature type="compositionally biased region" description="Low complexity" evidence="5">
    <location>
        <begin position="217"/>
        <end position="242"/>
    </location>
</feature>
<evidence type="ECO:0000256" key="3">
    <source>
        <dbReference type="ARBA" id="ARBA00022989"/>
    </source>
</evidence>
<evidence type="ECO:0000313" key="7">
    <source>
        <dbReference type="EMBL" id="KAK3326529.1"/>
    </source>
</evidence>
<keyword evidence="8" id="KW-1185">Reference proteome</keyword>